<evidence type="ECO:0000256" key="2">
    <source>
        <dbReference type="SAM" id="SignalP"/>
    </source>
</evidence>
<evidence type="ECO:0000256" key="1">
    <source>
        <dbReference type="SAM" id="MobiDB-lite"/>
    </source>
</evidence>
<proteinExistence type="predicted"/>
<dbReference type="Proteomes" id="UP000199356">
    <property type="component" value="Unassembled WGS sequence"/>
</dbReference>
<name>A0A1I5W7Y0_9RHOB</name>
<keyword evidence="2" id="KW-0732">Signal</keyword>
<gene>
    <name evidence="3" type="ORF">SAMN04488047_1411</name>
</gene>
<sequence length="49" mass="5084">MPFHRVAPILALTLTLAACGVASGSGPEPIVDDPDPSDGWHNEIQTNGD</sequence>
<dbReference type="EMBL" id="FOXA01000041">
    <property type="protein sequence ID" value="SFQ15326.1"/>
    <property type="molecule type" value="Genomic_DNA"/>
</dbReference>
<accession>A0A1I5W7Y0</accession>
<organism evidence="3 4">
    <name type="scientific">Tranquillimonas alkanivorans</name>
    <dbReference type="NCBI Taxonomy" id="441119"/>
    <lineage>
        <taxon>Bacteria</taxon>
        <taxon>Pseudomonadati</taxon>
        <taxon>Pseudomonadota</taxon>
        <taxon>Alphaproteobacteria</taxon>
        <taxon>Rhodobacterales</taxon>
        <taxon>Roseobacteraceae</taxon>
        <taxon>Tranquillimonas</taxon>
    </lineage>
</organism>
<protein>
    <recommendedName>
        <fullName evidence="5">Lipoprotein-attachment site-containing protein</fullName>
    </recommendedName>
</protein>
<dbReference type="RefSeq" id="WP_177215305.1">
    <property type="nucleotide sequence ID" value="NZ_FOXA01000041.1"/>
</dbReference>
<reference evidence="3 4" key="1">
    <citation type="submission" date="2016-10" db="EMBL/GenBank/DDBJ databases">
        <authorList>
            <person name="de Groot N.N."/>
        </authorList>
    </citation>
    <scope>NUCLEOTIDE SEQUENCE [LARGE SCALE GENOMIC DNA]</scope>
    <source>
        <strain evidence="3 4">DSM 19547</strain>
    </source>
</reference>
<evidence type="ECO:0008006" key="5">
    <source>
        <dbReference type="Google" id="ProtNLM"/>
    </source>
</evidence>
<dbReference type="AlphaFoldDB" id="A0A1I5W7Y0"/>
<evidence type="ECO:0000313" key="4">
    <source>
        <dbReference type="Proteomes" id="UP000199356"/>
    </source>
</evidence>
<feature type="chain" id="PRO_5011584427" description="Lipoprotein-attachment site-containing protein" evidence="2">
    <location>
        <begin position="25"/>
        <end position="49"/>
    </location>
</feature>
<evidence type="ECO:0000313" key="3">
    <source>
        <dbReference type="EMBL" id="SFQ15326.1"/>
    </source>
</evidence>
<dbReference type="PROSITE" id="PS51257">
    <property type="entry name" value="PROKAR_LIPOPROTEIN"/>
    <property type="match status" value="1"/>
</dbReference>
<keyword evidence="4" id="KW-1185">Reference proteome</keyword>
<feature type="signal peptide" evidence="2">
    <location>
        <begin position="1"/>
        <end position="24"/>
    </location>
</feature>
<feature type="region of interest" description="Disordered" evidence="1">
    <location>
        <begin position="24"/>
        <end position="49"/>
    </location>
</feature>